<dbReference type="AlphaFoldDB" id="A0A0H3BZU4"/>
<dbReference type="Proteomes" id="UP000001039">
    <property type="component" value="Chromosome"/>
</dbReference>
<gene>
    <name evidence="1" type="ordered locus">Spy49_1575c</name>
</gene>
<evidence type="ECO:0000313" key="1">
    <source>
        <dbReference type="EMBL" id="ACI61834.1"/>
    </source>
</evidence>
<dbReference type="HOGENOM" id="CLU_207991_0_0_9"/>
<reference evidence="1 2" key="1">
    <citation type="journal article" date="2008" name="J. Bacteriol.">
        <title>Genome sequence of a nephritogenic and highly transformable M49 strain of Streptococcus pyogenes.</title>
        <authorList>
            <person name="McShan W.M."/>
            <person name="Ferretti J.J."/>
            <person name="Karasawa T."/>
            <person name="Suvorov A.N."/>
            <person name="Lin S."/>
            <person name="Qin B."/>
            <person name="Jia H."/>
            <person name="Kenton S."/>
            <person name="Najar F."/>
            <person name="Wu H."/>
            <person name="Scott J."/>
            <person name="Roe B.A."/>
            <person name="Savic D.J."/>
        </authorList>
    </citation>
    <scope>NUCLEOTIDE SEQUENCE [LARGE SCALE GENOMIC DNA]</scope>
    <source>
        <strain evidence="1 2">NZ131</strain>
    </source>
</reference>
<accession>A0A0H3BZU4</accession>
<protein>
    <submittedName>
        <fullName evidence="1">Uncharacterized protein</fullName>
    </submittedName>
</protein>
<sequence>MPDMKSFLNLVKQKLFKPGLKKLVKLHNSQNVNICLYINDWNYFMVRTMVFVEGSKIVLKISLNRV</sequence>
<dbReference type="EMBL" id="CP000829">
    <property type="protein sequence ID" value="ACI61834.1"/>
    <property type="molecule type" value="Genomic_DNA"/>
</dbReference>
<evidence type="ECO:0000313" key="2">
    <source>
        <dbReference type="Proteomes" id="UP000001039"/>
    </source>
</evidence>
<organism evidence="1 2">
    <name type="scientific">Streptococcus pyogenes serotype M49 (strain NZ131)</name>
    <dbReference type="NCBI Taxonomy" id="471876"/>
    <lineage>
        <taxon>Bacteria</taxon>
        <taxon>Bacillati</taxon>
        <taxon>Bacillota</taxon>
        <taxon>Bacilli</taxon>
        <taxon>Lactobacillales</taxon>
        <taxon>Streptococcaceae</taxon>
        <taxon>Streptococcus</taxon>
    </lineage>
</organism>
<dbReference type="KEGG" id="soz:Spy49_1575c"/>
<name>A0A0H3BZU4_STRPZ</name>
<proteinExistence type="predicted"/>